<protein>
    <submittedName>
        <fullName evidence="4">L-dopachrome tautomerase-related protein</fullName>
    </submittedName>
</protein>
<feature type="chain" id="PRO_5045653895" evidence="3">
    <location>
        <begin position="21"/>
        <end position="369"/>
    </location>
</feature>
<dbReference type="InterPro" id="IPR011042">
    <property type="entry name" value="6-blade_b-propeller_TolB-like"/>
</dbReference>
<keyword evidence="3" id="KW-0732">Signal</keyword>
<dbReference type="InterPro" id="IPR017996">
    <property type="entry name" value="MRJP/yellow-related"/>
</dbReference>
<reference evidence="5" key="1">
    <citation type="journal article" date="2019" name="Int. J. Syst. Evol. Microbiol.">
        <title>The Global Catalogue of Microorganisms (GCM) 10K type strain sequencing project: providing services to taxonomists for standard genome sequencing and annotation.</title>
        <authorList>
            <consortium name="The Broad Institute Genomics Platform"/>
            <consortium name="The Broad Institute Genome Sequencing Center for Infectious Disease"/>
            <person name="Wu L."/>
            <person name="Ma J."/>
        </authorList>
    </citation>
    <scope>NUCLEOTIDE SEQUENCE [LARGE SCALE GENOMIC DNA]</scope>
    <source>
        <strain evidence="5">CGMCC 1.16026</strain>
    </source>
</reference>
<feature type="signal peptide" evidence="3">
    <location>
        <begin position="1"/>
        <end position="20"/>
    </location>
</feature>
<name>A0ABW1ZAR6_9BACT</name>
<comment type="subcellular location">
    <subcellularLocation>
        <location evidence="1">Secreted</location>
    </subcellularLocation>
</comment>
<proteinExistence type="predicted"/>
<keyword evidence="2" id="KW-0964">Secreted</keyword>
<evidence type="ECO:0000313" key="4">
    <source>
        <dbReference type="EMBL" id="MFC6645990.1"/>
    </source>
</evidence>
<dbReference type="PANTHER" id="PTHR10009:SF18">
    <property type="entry name" value="PROTEIN YELLOW-LIKE PROTEIN"/>
    <property type="match status" value="1"/>
</dbReference>
<dbReference type="RefSeq" id="WP_263369692.1">
    <property type="nucleotide sequence ID" value="NZ_JAGSYD010000001.1"/>
</dbReference>
<organism evidence="4 5">
    <name type="scientific">Granulicella cerasi</name>
    <dbReference type="NCBI Taxonomy" id="741063"/>
    <lineage>
        <taxon>Bacteria</taxon>
        <taxon>Pseudomonadati</taxon>
        <taxon>Acidobacteriota</taxon>
        <taxon>Terriglobia</taxon>
        <taxon>Terriglobales</taxon>
        <taxon>Acidobacteriaceae</taxon>
        <taxon>Granulicella</taxon>
    </lineage>
</organism>
<gene>
    <name evidence="4" type="ORF">ACFQBQ_10440</name>
</gene>
<keyword evidence="5" id="KW-1185">Reference proteome</keyword>
<dbReference type="EMBL" id="JBHSWI010000001">
    <property type="protein sequence ID" value="MFC6645990.1"/>
    <property type="molecule type" value="Genomic_DNA"/>
</dbReference>
<sequence length="369" mass="40224">MLRASLLCCSLLALPLMPLAQTTASSLEVVARIEHPDFSGIAITPDGRMFLGFPRHDVDHNEATLAEYKDGKLTPYPNREISLPGIADPAKRLVSVHGMTTDTRGRLWLIDDGKEAGKPIVNGAVKVVGIDPGTNKVIAWLTLPSGVWLPKSHMNDLRVDLTHGAQGTVFITDSSFGDEPALVVVDVATGKARRLFEHSRFTAADPQLLAYLEGRPHRYNKEHAEMPQGGADGIELSADSATLYWTAISGRKLWAAPTALLADANASAAQLDAAVKDLGERPLADGLARDPQGRLLFGAYDQRSLLRREADGRFTLIVHDDRLSWPDGLFAQGGYLYVTLGQYNRLPSMNGGHDLRQPPYEIVRVKLPQ</sequence>
<evidence type="ECO:0000256" key="3">
    <source>
        <dbReference type="SAM" id="SignalP"/>
    </source>
</evidence>
<evidence type="ECO:0000313" key="5">
    <source>
        <dbReference type="Proteomes" id="UP001596391"/>
    </source>
</evidence>
<dbReference type="SUPFAM" id="SSF63829">
    <property type="entry name" value="Calcium-dependent phosphotriesterase"/>
    <property type="match status" value="1"/>
</dbReference>
<dbReference type="Gene3D" id="2.120.10.30">
    <property type="entry name" value="TolB, C-terminal domain"/>
    <property type="match status" value="1"/>
</dbReference>
<dbReference type="Proteomes" id="UP001596391">
    <property type="component" value="Unassembled WGS sequence"/>
</dbReference>
<evidence type="ECO:0000256" key="2">
    <source>
        <dbReference type="ARBA" id="ARBA00022525"/>
    </source>
</evidence>
<evidence type="ECO:0000256" key="1">
    <source>
        <dbReference type="ARBA" id="ARBA00004613"/>
    </source>
</evidence>
<dbReference type="Pfam" id="PF03022">
    <property type="entry name" value="MRJP"/>
    <property type="match status" value="1"/>
</dbReference>
<accession>A0ABW1ZAR6</accession>
<dbReference type="PANTHER" id="PTHR10009">
    <property type="entry name" value="PROTEIN YELLOW-RELATED"/>
    <property type="match status" value="1"/>
</dbReference>
<comment type="caution">
    <text evidence="4">The sequence shown here is derived from an EMBL/GenBank/DDBJ whole genome shotgun (WGS) entry which is preliminary data.</text>
</comment>